<dbReference type="GO" id="GO:0005975">
    <property type="term" value="P:carbohydrate metabolic process"/>
    <property type="evidence" value="ECO:0007669"/>
    <property type="project" value="InterPro"/>
</dbReference>
<feature type="compositionally biased region" description="Low complexity" evidence="2">
    <location>
        <begin position="1876"/>
        <end position="1904"/>
    </location>
</feature>
<dbReference type="InterPro" id="IPR001190">
    <property type="entry name" value="SRCR"/>
</dbReference>
<dbReference type="CDD" id="cd00598">
    <property type="entry name" value="GH18_chitinase-like"/>
    <property type="match status" value="1"/>
</dbReference>
<dbReference type="SMART" id="SM00636">
    <property type="entry name" value="Glyco_18"/>
    <property type="match status" value="1"/>
</dbReference>
<feature type="compositionally biased region" description="Polar residues" evidence="2">
    <location>
        <begin position="1866"/>
        <end position="1875"/>
    </location>
</feature>
<protein>
    <recommendedName>
        <fullName evidence="8">Chitinase</fullName>
    </recommendedName>
</protein>
<dbReference type="Proteomes" id="UP000612055">
    <property type="component" value="Unassembled WGS sequence"/>
</dbReference>
<dbReference type="InterPro" id="IPR016187">
    <property type="entry name" value="CTDL_fold"/>
</dbReference>
<dbReference type="PANTHER" id="PTHR22803">
    <property type="entry name" value="MANNOSE, PHOSPHOLIPASE, LECTIN RECEPTOR RELATED"/>
    <property type="match status" value="1"/>
</dbReference>
<evidence type="ECO:0000256" key="1">
    <source>
        <dbReference type="ARBA" id="ARBA00023157"/>
    </source>
</evidence>
<feature type="compositionally biased region" description="Pro residues" evidence="2">
    <location>
        <begin position="1436"/>
        <end position="1489"/>
    </location>
</feature>
<feature type="domain" description="C-type lectin" evidence="3">
    <location>
        <begin position="1323"/>
        <end position="1424"/>
    </location>
</feature>
<dbReference type="SUPFAM" id="SSF56487">
    <property type="entry name" value="SRCR-like"/>
    <property type="match status" value="3"/>
</dbReference>
<feature type="region of interest" description="Disordered" evidence="2">
    <location>
        <begin position="1436"/>
        <end position="1493"/>
    </location>
</feature>
<dbReference type="InterPro" id="IPR029070">
    <property type="entry name" value="Chitinase_insertion_sf"/>
</dbReference>
<gene>
    <name evidence="6" type="ORF">HYH03_018741</name>
</gene>
<dbReference type="EMBL" id="JAEHOE010000233">
    <property type="protein sequence ID" value="KAG2482319.1"/>
    <property type="molecule type" value="Genomic_DNA"/>
</dbReference>
<dbReference type="GO" id="GO:0016020">
    <property type="term" value="C:membrane"/>
    <property type="evidence" value="ECO:0007669"/>
    <property type="project" value="InterPro"/>
</dbReference>
<proteinExistence type="predicted"/>
<dbReference type="SUPFAM" id="SSF69318">
    <property type="entry name" value="Integrin alpha N-terminal domain"/>
    <property type="match status" value="1"/>
</dbReference>
<dbReference type="PROSITE" id="PS50041">
    <property type="entry name" value="C_TYPE_LECTIN_2"/>
    <property type="match status" value="2"/>
</dbReference>
<dbReference type="Pfam" id="PF00704">
    <property type="entry name" value="Glyco_hydro_18"/>
    <property type="match status" value="1"/>
</dbReference>
<dbReference type="CDD" id="cd00037">
    <property type="entry name" value="CLECT"/>
    <property type="match status" value="2"/>
</dbReference>
<dbReference type="SUPFAM" id="SSF56436">
    <property type="entry name" value="C-type lectin-like"/>
    <property type="match status" value="2"/>
</dbReference>
<dbReference type="Gene3D" id="3.10.50.10">
    <property type="match status" value="1"/>
</dbReference>
<evidence type="ECO:0000259" key="3">
    <source>
        <dbReference type="PROSITE" id="PS50041"/>
    </source>
</evidence>
<dbReference type="SMART" id="SM00034">
    <property type="entry name" value="CLECT"/>
    <property type="match status" value="2"/>
</dbReference>
<keyword evidence="1" id="KW-1015">Disulfide bond</keyword>
<sequence length="1981" mass="203036">MLGLPTARARAVTEAWRFYASGPWTGGNAPSTEAILAALAGDPPPLLSSLRCRGDEASINACDRDPANTVSCNRARTVGVQCFDADFKVRLVGSNQTTSPVTQGRVEVWMNSGYGLVGDTSFGQADARVVCRSLGLPTNGVQVFMGGAQPFGIPPAAQPIALDGLGCSGSEAGLGACTRGSLPAPGQQPPVNPVSVQCREAELAVRLTGGVHPSEGRLEVFFNGRWGTVCAAGFEPQVAVITVCRLLGYTTSVALGATSMNFTASGYATTPRPDNSDTPAIARVTNCRRAATSLADCVITPAVRNVNTCLPAADLVIKCYSSPPFPPDAEPRGMCTDPWSSTAIITPSPRTTTMLVGEFDKPTPDGQRAQDVMLLRYGPDGTLQGHIAFGAPWASSLAAEVNVNFGRTPRPGALVVADVTGDGRDDLLVLTDDTVAVAVASGARAFTTLRPWLKLTASGPGESAIDTTNTTDRAYLFIDVTGDHAADMVVFERSTLRLAYYPSNRVNALLDDSDGGGATWFELSSISARCTSLGEDCFLVTTDMDGDGISDAVLVALIHSVYLDRVTADREVYLALVALSPPSPLSWHLAAPAFFPRGACTSPWAVVLGNFVGAQGPIDDSTAGTTTPQFACLSSYDSRIYVAGLGAWGTLPGPVSLVHVADVNLDGRQDLLVATPAGSFYLISTGSAFLPPTTTAAFGSAASASLPVPRQLTLGQTDQTSAIVVASDSPIAQAPMELRCGPPSRVVAYVSNRRSDQSPQCAAAVAGGGSLGVPVGVRPALERAAAATHVVFAHLVPSAKGLNATFRGERDAAVLGTLSGSLHDLNPGVKVLASVGGDGNDADFAIFTVNPQSIETFANKTVALITALGLDGVELSWPSLKADQTVGYAMLLEAMARALAPAGGLLSLSVPPSDVYLGLPWRLLAPLVDMINVQAGEGGGAFEMGGDEVLGTTPYVETPLFDCVEATGLSVNSMVDAILAAGAPPQHVSLIASSLGRSYLLDGEGLVGGPGSPGPCSGAEGLLDQVELALLVPPGAARLDPAAFAVSAPHSGNQYVHFDDPFTMADKVCYARTHCLGGVGLSDVEGDSFGALLDTLAGAVVGGDPAACEAYRPPECTNAVSALGSTEVGSPELVASLGGSEFLLFQVRKPWSDARAHCRELGAELAAVRSRGEAAVVESLLDGWAGSGQLDEGDVFSGRDVFVWLGGTDAAQEGHYVWAATDSDLVYTAWAPGQPDGRYGGEDCLAVGVRLAGSSGAGLREVVSPSALWYDMGCTAALPFICQRSRLAASSSILTGSTLVPGLLGSLLVFPPAQEGDPGLMLTWAEGQKLCRSFGAELPSLTDVYTREQLTWDDLPAALPPHFWLGIRSYGDGELFWSDGSNTVDGLLDAWEPGEFGNGACGLMVGPQGSNVSLQVDALYSVWNASAAGGAVLVSPPPPPPPFPPTSPPSPAPPSPSPRPPGTRAPPASPTARDAPPPDAPGAPSPPDAPFLDVSFAGPIPQGVYSMSCLETMPVVCRRGPPAVSLKPAFHCLARPNGLALIVPGERLGESPYAVKSELECAVQCLITTRCTYYTYLPAYWSPDWGTPAPDPDAPVPNACFVMGRPWEAPSPSAPSALPSFTLFTPKPLSEVITSSDRVCFRSDAPFVGGGLGLGTTATDLNPVGREEPPAATSPLFGFPAPRPNLLAVPWSLSCGDYLGSRAPLLASVTLVVDSSSRSLVDVGAACAGLQPGADQRVWQVRASTAEAAVGDCGTSGVLGISGAFDNDGICRLSLTCGAGAVVPVLAAASARPCAIGGTFVYNCPEGLLATGLQGTSLPNPNGASGPNNLIATVRVHRAAASGASAPTSTQPPRSAKTAKPRPANATVSHSETSVTQPASTAPAYPAAQARTTRAPSISSASAVPVPTAASTVPSTALAASKAPIPAATCSTVTTTAVTPATCASVPTSPTASPHSTTVTARCPVAATTYTTTACPLSHAA</sequence>
<evidence type="ECO:0000256" key="2">
    <source>
        <dbReference type="SAM" id="MobiDB-lite"/>
    </source>
</evidence>
<keyword evidence="7" id="KW-1185">Reference proteome</keyword>
<dbReference type="Gene3D" id="3.10.100.10">
    <property type="entry name" value="Mannose-Binding Protein A, subunit A"/>
    <property type="match status" value="2"/>
</dbReference>
<feature type="region of interest" description="Disordered" evidence="2">
    <location>
        <begin position="1841"/>
        <end position="1904"/>
    </location>
</feature>
<dbReference type="Gene3D" id="3.20.20.80">
    <property type="entry name" value="Glycosidases"/>
    <property type="match status" value="1"/>
</dbReference>
<evidence type="ECO:0000313" key="6">
    <source>
        <dbReference type="EMBL" id="KAG2482319.1"/>
    </source>
</evidence>
<dbReference type="InterPro" id="IPR028994">
    <property type="entry name" value="Integrin_alpha_N"/>
</dbReference>
<feature type="domain" description="SRCR" evidence="4">
    <location>
        <begin position="41"/>
        <end position="83"/>
    </location>
</feature>
<dbReference type="OrthoDB" id="547207at2759"/>
<dbReference type="InterPro" id="IPR001304">
    <property type="entry name" value="C-type_lectin-like"/>
</dbReference>
<dbReference type="InterPro" id="IPR036772">
    <property type="entry name" value="SRCR-like_dom_sf"/>
</dbReference>
<feature type="domain" description="SRCR" evidence="4">
    <location>
        <begin position="205"/>
        <end position="320"/>
    </location>
</feature>
<evidence type="ECO:0000313" key="7">
    <source>
        <dbReference type="Proteomes" id="UP000612055"/>
    </source>
</evidence>
<dbReference type="InterPro" id="IPR050111">
    <property type="entry name" value="C-type_lectin/snaclec_domain"/>
</dbReference>
<feature type="domain" description="GH18" evidence="5">
    <location>
        <begin position="744"/>
        <end position="1103"/>
    </location>
</feature>
<dbReference type="PROSITE" id="PS51910">
    <property type="entry name" value="GH18_2"/>
    <property type="match status" value="1"/>
</dbReference>
<organism evidence="6 7">
    <name type="scientific">Edaphochlamys debaryana</name>
    <dbReference type="NCBI Taxonomy" id="47281"/>
    <lineage>
        <taxon>Eukaryota</taxon>
        <taxon>Viridiplantae</taxon>
        <taxon>Chlorophyta</taxon>
        <taxon>core chlorophytes</taxon>
        <taxon>Chlorophyceae</taxon>
        <taxon>CS clade</taxon>
        <taxon>Chlamydomonadales</taxon>
        <taxon>Chlamydomonadales incertae sedis</taxon>
        <taxon>Edaphochlamys</taxon>
    </lineage>
</organism>
<dbReference type="InterPro" id="IPR016186">
    <property type="entry name" value="C-type_lectin-like/link_sf"/>
</dbReference>
<accession>A0A836BP25</accession>
<dbReference type="PROSITE" id="PS50287">
    <property type="entry name" value="SRCR_2"/>
    <property type="match status" value="3"/>
</dbReference>
<reference evidence="6" key="1">
    <citation type="journal article" date="2020" name="bioRxiv">
        <title>Comparative genomics of Chlamydomonas.</title>
        <authorList>
            <person name="Craig R.J."/>
            <person name="Hasan A.R."/>
            <person name="Ness R.W."/>
            <person name="Keightley P.D."/>
        </authorList>
    </citation>
    <scope>NUCLEOTIDE SEQUENCE</scope>
    <source>
        <strain evidence="6">CCAP 11/70</strain>
    </source>
</reference>
<dbReference type="InterPro" id="IPR001223">
    <property type="entry name" value="Glyco_hydro18_cat"/>
</dbReference>
<evidence type="ECO:0008006" key="8">
    <source>
        <dbReference type="Google" id="ProtNLM"/>
    </source>
</evidence>
<evidence type="ECO:0000259" key="5">
    <source>
        <dbReference type="PROSITE" id="PS51910"/>
    </source>
</evidence>
<name>A0A836BP25_9CHLO</name>
<dbReference type="InterPro" id="IPR011583">
    <property type="entry name" value="Chitinase_II/V-like_cat"/>
</dbReference>
<dbReference type="SUPFAM" id="SSF51445">
    <property type="entry name" value="(Trans)glycosidases"/>
    <property type="match status" value="1"/>
</dbReference>
<feature type="domain" description="C-type lectin" evidence="3">
    <location>
        <begin position="1137"/>
        <end position="1283"/>
    </location>
</feature>
<comment type="caution">
    <text evidence="6">The sequence shown here is derived from an EMBL/GenBank/DDBJ whole genome shotgun (WGS) entry which is preliminary data.</text>
</comment>
<feature type="domain" description="SRCR" evidence="4">
    <location>
        <begin position="89"/>
        <end position="199"/>
    </location>
</feature>
<evidence type="ECO:0000259" key="4">
    <source>
        <dbReference type="PROSITE" id="PS50287"/>
    </source>
</evidence>
<dbReference type="InterPro" id="IPR017853">
    <property type="entry name" value="GH"/>
</dbReference>
<dbReference type="GO" id="GO:0008061">
    <property type="term" value="F:chitin binding"/>
    <property type="evidence" value="ECO:0007669"/>
    <property type="project" value="InterPro"/>
</dbReference>
<dbReference type="SMART" id="SM00202">
    <property type="entry name" value="SR"/>
    <property type="match status" value="2"/>
</dbReference>
<dbReference type="Gene3D" id="3.10.250.10">
    <property type="entry name" value="SRCR-like domain"/>
    <property type="match status" value="3"/>
</dbReference>
<dbReference type="Pfam" id="PF00059">
    <property type="entry name" value="Lectin_C"/>
    <property type="match status" value="1"/>
</dbReference>
<feature type="compositionally biased region" description="Low complexity" evidence="2">
    <location>
        <begin position="1841"/>
        <end position="1853"/>
    </location>
</feature>
<dbReference type="Pfam" id="PF00530">
    <property type="entry name" value="SRCR"/>
    <property type="match status" value="2"/>
</dbReference>